<feature type="region of interest" description="Disordered" evidence="6">
    <location>
        <begin position="265"/>
        <end position="328"/>
    </location>
</feature>
<dbReference type="KEGG" id="dzi:111318262"/>
<gene>
    <name evidence="9" type="primary">LOC111318262</name>
</gene>
<comment type="subcellular location">
    <subcellularLocation>
        <location evidence="2">Chromosome</location>
    </subcellularLocation>
    <subcellularLocation>
        <location evidence="1">Nucleus</location>
    </subcellularLocation>
</comment>
<dbReference type="GO" id="GO:0031492">
    <property type="term" value="F:nucleosomal DNA binding"/>
    <property type="evidence" value="ECO:0007669"/>
    <property type="project" value="TreeGrafter"/>
</dbReference>
<dbReference type="CDD" id="cd00073">
    <property type="entry name" value="H15"/>
    <property type="match status" value="1"/>
</dbReference>
<keyword evidence="5" id="KW-0539">Nucleus</keyword>
<keyword evidence="4" id="KW-0238">DNA-binding</keyword>
<dbReference type="Pfam" id="PF00538">
    <property type="entry name" value="Linker_histone"/>
    <property type="match status" value="1"/>
</dbReference>
<protein>
    <submittedName>
        <fullName evidence="9">Histone H1-like</fullName>
    </submittedName>
</protein>
<feature type="region of interest" description="Disordered" evidence="6">
    <location>
        <begin position="386"/>
        <end position="415"/>
    </location>
</feature>
<evidence type="ECO:0000256" key="3">
    <source>
        <dbReference type="ARBA" id="ARBA00022454"/>
    </source>
</evidence>
<dbReference type="Gene3D" id="1.10.10.10">
    <property type="entry name" value="Winged helix-like DNA-binding domain superfamily/Winged helix DNA-binding domain"/>
    <property type="match status" value="1"/>
</dbReference>
<dbReference type="PRINTS" id="PR00624">
    <property type="entry name" value="HISTONEH5"/>
</dbReference>
<keyword evidence="3" id="KW-0158">Chromosome</keyword>
<reference evidence="9" key="1">
    <citation type="submission" date="2025-08" db="UniProtKB">
        <authorList>
            <consortium name="RefSeq"/>
        </authorList>
    </citation>
    <scope>IDENTIFICATION</scope>
    <source>
        <tissue evidence="9">Fruit stalk</tissue>
    </source>
</reference>
<feature type="compositionally biased region" description="Polar residues" evidence="6">
    <location>
        <begin position="153"/>
        <end position="167"/>
    </location>
</feature>
<dbReference type="AlphaFoldDB" id="A0A6P6BI17"/>
<keyword evidence="8" id="KW-1185">Reference proteome</keyword>
<dbReference type="SUPFAM" id="SSF46785">
    <property type="entry name" value="Winged helix' DNA-binding domain"/>
    <property type="match status" value="1"/>
</dbReference>
<sequence>MDPSLSSIPITPPPPIPPSPIIPVVSSVVANPTTTTTSVAGGVPPSFNHPPYSDMICEAIGALKDKNGSSKRAIAKYIESAHKDLPPTHSALLTHHLKRLKNNGLLVMVKKSYKLASNARSDASLPDSTPPNPPDVSPGSKRGRGRPPKPKPTLTTTADPNSQQQSLPLADGPKKSPGRPRKNGPVGQLGVRKGRGRPAKSGPKKSPGRPRKPKTVKSVAGANAMKRGRGRPPKALNQLPPQAVMQIPVQLMAVPYADTAAATATVPVPRPRGRPKGTAGDASGVVVAGKRRGRPPKIGGVTAETVKLKKTAGKPVGRPKKTTDGAESKALASACGDLKRKLAFFQSKVKQAVGVLKPQFTSESNISAIGAIQELEGLAAMDISAPFKEDAQLPTPTPTPAPTQPPVSHHEGQVH</sequence>
<feature type="compositionally biased region" description="Basic residues" evidence="6">
    <location>
        <begin position="192"/>
        <end position="215"/>
    </location>
</feature>
<dbReference type="GO" id="GO:0045910">
    <property type="term" value="P:negative regulation of DNA recombination"/>
    <property type="evidence" value="ECO:0007669"/>
    <property type="project" value="TreeGrafter"/>
</dbReference>
<dbReference type="GO" id="GO:0003690">
    <property type="term" value="F:double-stranded DNA binding"/>
    <property type="evidence" value="ECO:0007669"/>
    <property type="project" value="TreeGrafter"/>
</dbReference>
<dbReference type="GO" id="GO:0006334">
    <property type="term" value="P:nucleosome assembly"/>
    <property type="evidence" value="ECO:0007669"/>
    <property type="project" value="InterPro"/>
</dbReference>
<dbReference type="PROSITE" id="PS51504">
    <property type="entry name" value="H15"/>
    <property type="match status" value="1"/>
</dbReference>
<dbReference type="GeneID" id="111318262"/>
<feature type="domain" description="H15" evidence="7">
    <location>
        <begin position="48"/>
        <end position="117"/>
    </location>
</feature>
<evidence type="ECO:0000256" key="4">
    <source>
        <dbReference type="ARBA" id="ARBA00023125"/>
    </source>
</evidence>
<name>A0A6P6BI17_DURZI</name>
<organism evidence="8 9">
    <name type="scientific">Durio zibethinus</name>
    <name type="common">Durian</name>
    <dbReference type="NCBI Taxonomy" id="66656"/>
    <lineage>
        <taxon>Eukaryota</taxon>
        <taxon>Viridiplantae</taxon>
        <taxon>Streptophyta</taxon>
        <taxon>Embryophyta</taxon>
        <taxon>Tracheophyta</taxon>
        <taxon>Spermatophyta</taxon>
        <taxon>Magnoliopsida</taxon>
        <taxon>eudicotyledons</taxon>
        <taxon>Gunneridae</taxon>
        <taxon>Pentapetalae</taxon>
        <taxon>rosids</taxon>
        <taxon>malvids</taxon>
        <taxon>Malvales</taxon>
        <taxon>Malvaceae</taxon>
        <taxon>Helicteroideae</taxon>
        <taxon>Durio</taxon>
    </lineage>
</organism>
<evidence type="ECO:0000313" key="9">
    <source>
        <dbReference type="RefSeq" id="XP_022776754.1"/>
    </source>
</evidence>
<dbReference type="SMART" id="SM00526">
    <property type="entry name" value="H15"/>
    <property type="match status" value="1"/>
</dbReference>
<evidence type="ECO:0000256" key="1">
    <source>
        <dbReference type="ARBA" id="ARBA00004123"/>
    </source>
</evidence>
<dbReference type="InterPro" id="IPR036390">
    <property type="entry name" value="WH_DNA-bd_sf"/>
</dbReference>
<dbReference type="InterPro" id="IPR005818">
    <property type="entry name" value="Histone_H1/H5_H15"/>
</dbReference>
<dbReference type="GO" id="GO:0030261">
    <property type="term" value="P:chromosome condensation"/>
    <property type="evidence" value="ECO:0007669"/>
    <property type="project" value="TreeGrafter"/>
</dbReference>
<evidence type="ECO:0000313" key="8">
    <source>
        <dbReference type="Proteomes" id="UP000515121"/>
    </source>
</evidence>
<dbReference type="GO" id="GO:0005730">
    <property type="term" value="C:nucleolus"/>
    <property type="evidence" value="ECO:0007669"/>
    <property type="project" value="TreeGrafter"/>
</dbReference>
<dbReference type="PRINTS" id="PR00929">
    <property type="entry name" value="ATHOOK"/>
</dbReference>
<evidence type="ECO:0000256" key="2">
    <source>
        <dbReference type="ARBA" id="ARBA00004286"/>
    </source>
</evidence>
<dbReference type="GO" id="GO:0000786">
    <property type="term" value="C:nucleosome"/>
    <property type="evidence" value="ECO:0007669"/>
    <property type="project" value="InterPro"/>
</dbReference>
<dbReference type="OrthoDB" id="1110759at2759"/>
<evidence type="ECO:0000259" key="7">
    <source>
        <dbReference type="PROSITE" id="PS51504"/>
    </source>
</evidence>
<dbReference type="InterPro" id="IPR005819">
    <property type="entry name" value="H1/H5"/>
</dbReference>
<dbReference type="PANTHER" id="PTHR11467">
    <property type="entry name" value="HISTONE H1"/>
    <property type="match status" value="1"/>
</dbReference>
<evidence type="ECO:0000256" key="6">
    <source>
        <dbReference type="SAM" id="MobiDB-lite"/>
    </source>
</evidence>
<dbReference type="PANTHER" id="PTHR11467:SF29">
    <property type="entry name" value="OS03G0711600 PROTEIN"/>
    <property type="match status" value="1"/>
</dbReference>
<proteinExistence type="predicted"/>
<feature type="compositionally biased region" description="Pro residues" evidence="6">
    <location>
        <begin position="395"/>
        <end position="405"/>
    </location>
</feature>
<evidence type="ECO:0000256" key="5">
    <source>
        <dbReference type="ARBA" id="ARBA00023242"/>
    </source>
</evidence>
<feature type="region of interest" description="Disordered" evidence="6">
    <location>
        <begin position="118"/>
        <end position="238"/>
    </location>
</feature>
<dbReference type="GO" id="GO:0030527">
    <property type="term" value="F:structural constituent of chromatin"/>
    <property type="evidence" value="ECO:0007669"/>
    <property type="project" value="InterPro"/>
</dbReference>
<dbReference type="RefSeq" id="XP_022776754.1">
    <property type="nucleotide sequence ID" value="XM_022921019.1"/>
</dbReference>
<dbReference type="Proteomes" id="UP000515121">
    <property type="component" value="Unplaced"/>
</dbReference>
<accession>A0A6P6BI17</accession>
<dbReference type="SMART" id="SM00384">
    <property type="entry name" value="AT_hook"/>
    <property type="match status" value="7"/>
</dbReference>
<dbReference type="FunFam" id="1.10.10.10:FF:000637">
    <property type="entry name" value="Histone H1.2"/>
    <property type="match status" value="1"/>
</dbReference>
<feature type="compositionally biased region" description="Basic residues" evidence="6">
    <location>
        <begin position="308"/>
        <end position="320"/>
    </location>
</feature>
<dbReference type="InterPro" id="IPR036388">
    <property type="entry name" value="WH-like_DNA-bd_sf"/>
</dbReference>
<dbReference type="InterPro" id="IPR017956">
    <property type="entry name" value="AT_hook_DNA-bd_motif"/>
</dbReference>